<reference evidence="2" key="1">
    <citation type="submission" date="2014-11" db="EMBL/GenBank/DDBJ databases">
        <authorList>
            <person name="Amaro Gonzalez C."/>
        </authorList>
    </citation>
    <scope>NUCLEOTIDE SEQUENCE</scope>
</reference>
<dbReference type="EMBL" id="GBXM01109069">
    <property type="protein sequence ID" value="JAG99507.1"/>
    <property type="molecule type" value="Transcribed_RNA"/>
</dbReference>
<protein>
    <submittedName>
        <fullName evidence="2">Uncharacterized protein</fullName>
    </submittedName>
</protein>
<dbReference type="AlphaFoldDB" id="A0A0E9P6I0"/>
<name>A0A0E9P6I0_ANGAN</name>
<accession>A0A0E9P6I0</accession>
<feature type="region of interest" description="Disordered" evidence="1">
    <location>
        <begin position="1"/>
        <end position="34"/>
    </location>
</feature>
<sequence>MNIMSHKSSQSQTQVEVNPANSTIKLHTNNRTGN</sequence>
<reference evidence="2" key="2">
    <citation type="journal article" date="2015" name="Fish Shellfish Immunol.">
        <title>Early steps in the European eel (Anguilla anguilla)-Vibrio vulnificus interaction in the gills: Role of the RtxA13 toxin.</title>
        <authorList>
            <person name="Callol A."/>
            <person name="Pajuelo D."/>
            <person name="Ebbesson L."/>
            <person name="Teles M."/>
            <person name="MacKenzie S."/>
            <person name="Amaro C."/>
        </authorList>
    </citation>
    <scope>NUCLEOTIDE SEQUENCE</scope>
</reference>
<evidence type="ECO:0000256" key="1">
    <source>
        <dbReference type="SAM" id="MobiDB-lite"/>
    </source>
</evidence>
<proteinExistence type="predicted"/>
<organism evidence="2">
    <name type="scientific">Anguilla anguilla</name>
    <name type="common">European freshwater eel</name>
    <name type="synonym">Muraena anguilla</name>
    <dbReference type="NCBI Taxonomy" id="7936"/>
    <lineage>
        <taxon>Eukaryota</taxon>
        <taxon>Metazoa</taxon>
        <taxon>Chordata</taxon>
        <taxon>Craniata</taxon>
        <taxon>Vertebrata</taxon>
        <taxon>Euteleostomi</taxon>
        <taxon>Actinopterygii</taxon>
        <taxon>Neopterygii</taxon>
        <taxon>Teleostei</taxon>
        <taxon>Anguilliformes</taxon>
        <taxon>Anguillidae</taxon>
        <taxon>Anguilla</taxon>
    </lineage>
</organism>
<evidence type="ECO:0000313" key="2">
    <source>
        <dbReference type="EMBL" id="JAG99507.1"/>
    </source>
</evidence>